<comment type="caution">
    <text evidence="2">The sequence shown here is derived from an EMBL/GenBank/DDBJ whole genome shotgun (WGS) entry which is preliminary data.</text>
</comment>
<protein>
    <submittedName>
        <fullName evidence="2">Uncharacterized protein</fullName>
    </submittedName>
</protein>
<dbReference type="Gene3D" id="3.40.50.2000">
    <property type="entry name" value="Glycogen Phosphorylase B"/>
    <property type="match status" value="1"/>
</dbReference>
<dbReference type="AlphaFoldDB" id="A0AAN7JZW3"/>
<reference evidence="2" key="2">
    <citation type="submission" date="2023-11" db="EMBL/GenBank/DDBJ databases">
        <authorList>
            <person name="Zhang X."/>
        </authorList>
    </citation>
    <scope>NUCLEOTIDE SEQUENCE</scope>
    <source>
        <tissue evidence="2">Roots</tissue>
    </source>
</reference>
<reference evidence="2 3" key="1">
    <citation type="journal article" date="2023" name="Hortic Res">
        <title>Pangenome of water caltrop reveals structural variations and asymmetric subgenome divergence after allopolyploidization.</title>
        <authorList>
            <person name="Zhang X."/>
            <person name="Chen Y."/>
            <person name="Wang L."/>
            <person name="Yuan Y."/>
            <person name="Fang M."/>
            <person name="Shi L."/>
            <person name="Lu R."/>
            <person name="Comes H.P."/>
            <person name="Ma Y."/>
            <person name="Chen Y."/>
            <person name="Huang G."/>
            <person name="Zhou Y."/>
            <person name="Zheng Z."/>
            <person name="Qiu Y."/>
        </authorList>
    </citation>
    <scope>NUCLEOTIDE SEQUENCE [LARGE SCALE GENOMIC DNA]</scope>
    <source>
        <tissue evidence="2">Roots</tissue>
    </source>
</reference>
<organism evidence="2 3">
    <name type="scientific">Trapa incisa</name>
    <dbReference type="NCBI Taxonomy" id="236973"/>
    <lineage>
        <taxon>Eukaryota</taxon>
        <taxon>Viridiplantae</taxon>
        <taxon>Streptophyta</taxon>
        <taxon>Embryophyta</taxon>
        <taxon>Tracheophyta</taxon>
        <taxon>Spermatophyta</taxon>
        <taxon>Magnoliopsida</taxon>
        <taxon>eudicotyledons</taxon>
        <taxon>Gunneridae</taxon>
        <taxon>Pentapetalae</taxon>
        <taxon>rosids</taxon>
        <taxon>malvids</taxon>
        <taxon>Myrtales</taxon>
        <taxon>Lythraceae</taxon>
        <taxon>Trapa</taxon>
    </lineage>
</organism>
<dbReference type="EMBL" id="JAXIOK010000015">
    <property type="protein sequence ID" value="KAK4754463.1"/>
    <property type="molecule type" value="Genomic_DNA"/>
</dbReference>
<gene>
    <name evidence="1" type="ORF">SAY87_002564</name>
    <name evidence="2" type="ORF">SAY87_002567</name>
</gene>
<dbReference type="SUPFAM" id="SSF53756">
    <property type="entry name" value="UDP-Glycosyltransferase/glycogen phosphorylase"/>
    <property type="match status" value="1"/>
</dbReference>
<dbReference type="Proteomes" id="UP001345219">
    <property type="component" value="Chromosome 2"/>
</dbReference>
<name>A0AAN7JZW3_9MYRT</name>
<accession>A0AAN7JZW3</accession>
<evidence type="ECO:0000313" key="1">
    <source>
        <dbReference type="EMBL" id="KAK4754460.1"/>
    </source>
</evidence>
<dbReference type="EMBL" id="JAXIOK010000015">
    <property type="protein sequence ID" value="KAK4754460.1"/>
    <property type="molecule type" value="Genomic_DNA"/>
</dbReference>
<sequence length="72" mass="7892">MTPRVENAGAAGGHIVMLPFMAHGHLIPFLSLARILHSHTDFTITLDTTPLNDQYLRSTVSAFGRQRGHPPC</sequence>
<proteinExistence type="predicted"/>
<evidence type="ECO:0000313" key="3">
    <source>
        <dbReference type="Proteomes" id="UP001345219"/>
    </source>
</evidence>
<keyword evidence="3" id="KW-1185">Reference proteome</keyword>
<evidence type="ECO:0000313" key="2">
    <source>
        <dbReference type="EMBL" id="KAK4754463.1"/>
    </source>
</evidence>